<dbReference type="InterPro" id="IPR036435">
    <property type="entry name" value="Leukocidin/porin_MspA_sf"/>
</dbReference>
<evidence type="ECO:0000313" key="2">
    <source>
        <dbReference type="EMBL" id="GAP33412.1"/>
    </source>
</evidence>
<accession>A0ABC9Z708</accession>
<dbReference type="InterPro" id="IPR015286">
    <property type="entry name" value="Porin_fam_mycobact-type"/>
</dbReference>
<comment type="caution">
    <text evidence="2">The sequence shown here is derived from an EMBL/GenBank/DDBJ whole genome shotgun (WGS) entry which is preliminary data.</text>
</comment>
<proteinExistence type="predicted"/>
<gene>
    <name evidence="2" type="ORF">NSK11_contig00261-0005</name>
</gene>
<sequence>MPRIMLHTNIFGAEIQADVITDPLVCPEWRASHPSGAAHGPRASLTTRQEFAESCLNVEGIPLVMMRPTITAGAGLLAAALMAGVWVAGSAGADAVADKYRQTVTDDGWTLAVTKTSENLDRWPNLASSPVSREGFVSLKAIAEVTGGGGQPITSGTVTLGYQIGCAVDVSNGLTLGLGFSIGPNASVTISQFPGATIGGQASVNPNISTTLKPGAIATIAFGSKPLAGPRASITAEQVEIKVDACAGPVTIRSFATAAISTPASDNNLSVYGDPIWL</sequence>
<dbReference type="RefSeq" id="WP_228102855.1">
    <property type="nucleotide sequence ID" value="NZ_AP028458.1"/>
</dbReference>
<dbReference type="EMBL" id="BBYQ01000261">
    <property type="protein sequence ID" value="GAP33412.1"/>
    <property type="molecule type" value="Genomic_DNA"/>
</dbReference>
<evidence type="ECO:0000313" key="3">
    <source>
        <dbReference type="Proteomes" id="UP000037179"/>
    </source>
</evidence>
<reference evidence="3" key="1">
    <citation type="submission" date="2015-07" db="EMBL/GenBank/DDBJ databases">
        <title>Nocardia seriolae U-1 whole genome shotgun sequence.</title>
        <authorList>
            <person name="Imajoh M."/>
            <person name="Fukumoto Y."/>
            <person name="Sukeda M."/>
            <person name="Yamane J."/>
            <person name="Yamasaki K."/>
            <person name="Shimizu M."/>
            <person name="Ohnishi K."/>
            <person name="Oshima S."/>
        </authorList>
    </citation>
    <scope>NUCLEOTIDE SEQUENCE [LARGE SCALE GENOMIC DNA]</scope>
    <source>
        <strain evidence="3">U-1</strain>
    </source>
</reference>
<dbReference type="Gene3D" id="2.60.40.1650">
    <property type="entry name" value="Porin MspA (Ig-like beta-sandwich domain)"/>
    <property type="match status" value="1"/>
</dbReference>
<dbReference type="Pfam" id="PF09203">
    <property type="entry name" value="MspA"/>
    <property type="match status" value="1"/>
</dbReference>
<protein>
    <submittedName>
        <fullName evidence="2">Membrane protein</fullName>
    </submittedName>
</protein>
<organism evidence="2 3">
    <name type="scientific">Nocardia seriolae</name>
    <dbReference type="NCBI Taxonomy" id="37332"/>
    <lineage>
        <taxon>Bacteria</taxon>
        <taxon>Bacillati</taxon>
        <taxon>Actinomycetota</taxon>
        <taxon>Actinomycetes</taxon>
        <taxon>Mycobacteriales</taxon>
        <taxon>Nocardiaceae</taxon>
        <taxon>Nocardia</taxon>
    </lineage>
</organism>
<evidence type="ECO:0000256" key="1">
    <source>
        <dbReference type="ARBA" id="ARBA00022729"/>
    </source>
</evidence>
<reference evidence="2 3" key="2">
    <citation type="journal article" date="2016" name="Genome Announc.">
        <title>Draft Genome Sequence of Erythromycin- and Oxytetracycline-Sensitive Nocardia seriolae Strain U-1 (NBRC 110359).</title>
        <authorList>
            <person name="Imajoh M."/>
            <person name="Sukeda M."/>
            <person name="Shimizu M."/>
            <person name="Yamane J."/>
            <person name="Ohnishi K."/>
            <person name="Oshima S."/>
        </authorList>
    </citation>
    <scope>NUCLEOTIDE SEQUENCE [LARGE SCALE GENOMIC DNA]</scope>
    <source>
        <strain evidence="2 3">U-1</strain>
    </source>
</reference>
<dbReference type="Proteomes" id="UP000037179">
    <property type="component" value="Unassembled WGS sequence"/>
</dbReference>
<dbReference type="AlphaFoldDB" id="A0ABC9Z708"/>
<dbReference type="GeneID" id="93376154"/>
<keyword evidence="3" id="KW-1185">Reference proteome</keyword>
<dbReference type="SUPFAM" id="SSF56959">
    <property type="entry name" value="Leukocidin-like"/>
    <property type="match status" value="1"/>
</dbReference>
<keyword evidence="1" id="KW-0732">Signal</keyword>
<name>A0ABC9Z708_9NOCA</name>